<protein>
    <recommendedName>
        <fullName evidence="3">Endonuclease/exonuclease/phosphatase domain-containing protein</fullName>
    </recommendedName>
</protein>
<dbReference type="InterPro" id="IPR036691">
    <property type="entry name" value="Endo/exonu/phosph_ase_sf"/>
</dbReference>
<gene>
    <name evidence="1" type="ORF">R1sor_014127</name>
</gene>
<organism evidence="1 2">
    <name type="scientific">Riccia sorocarpa</name>
    <dbReference type="NCBI Taxonomy" id="122646"/>
    <lineage>
        <taxon>Eukaryota</taxon>
        <taxon>Viridiplantae</taxon>
        <taxon>Streptophyta</taxon>
        <taxon>Embryophyta</taxon>
        <taxon>Marchantiophyta</taxon>
        <taxon>Marchantiopsida</taxon>
        <taxon>Marchantiidae</taxon>
        <taxon>Marchantiales</taxon>
        <taxon>Ricciaceae</taxon>
        <taxon>Riccia</taxon>
    </lineage>
</organism>
<evidence type="ECO:0008006" key="3">
    <source>
        <dbReference type="Google" id="ProtNLM"/>
    </source>
</evidence>
<dbReference type="AlphaFoldDB" id="A0ABD3H937"/>
<proteinExistence type="predicted"/>
<dbReference type="Proteomes" id="UP001633002">
    <property type="component" value="Unassembled WGS sequence"/>
</dbReference>
<name>A0ABD3H937_9MARC</name>
<evidence type="ECO:0000313" key="1">
    <source>
        <dbReference type="EMBL" id="KAL3687818.1"/>
    </source>
</evidence>
<dbReference type="SUPFAM" id="SSF56219">
    <property type="entry name" value="DNase I-like"/>
    <property type="match status" value="1"/>
</dbReference>
<accession>A0ABD3H937</accession>
<comment type="caution">
    <text evidence="1">The sequence shown here is derived from an EMBL/GenBank/DDBJ whole genome shotgun (WGS) entry which is preliminary data.</text>
</comment>
<dbReference type="EMBL" id="JBJQOH010000004">
    <property type="protein sequence ID" value="KAL3687818.1"/>
    <property type="molecule type" value="Genomic_DNA"/>
</dbReference>
<reference evidence="1 2" key="1">
    <citation type="submission" date="2024-09" db="EMBL/GenBank/DDBJ databases">
        <title>Chromosome-scale assembly of Riccia sorocarpa.</title>
        <authorList>
            <person name="Paukszto L."/>
        </authorList>
    </citation>
    <scope>NUCLEOTIDE SEQUENCE [LARGE SCALE GENOMIC DNA]</scope>
    <source>
        <strain evidence="1">LP-2024</strain>
        <tissue evidence="1">Aerial parts of the thallus</tissue>
    </source>
</reference>
<dbReference type="Gene3D" id="3.60.10.10">
    <property type="entry name" value="Endonuclease/exonuclease/phosphatase"/>
    <property type="match status" value="1"/>
</dbReference>
<evidence type="ECO:0000313" key="2">
    <source>
        <dbReference type="Proteomes" id="UP001633002"/>
    </source>
</evidence>
<keyword evidence="2" id="KW-1185">Reference proteome</keyword>
<sequence>MAAVEGGREIWAKSDVIVILETWEEAEAAVVELPGFTRIASLWNKKRFVKGRGYGGLAVWIREKLLLEVTVCFADPKKQFICLRLSNGDAPTFLVAAYFAPVWHFLSGAALARSSNMEDSWLRVSEDRGRNSMGEPFLRLATTCGLTVINGTSRFPDTGCFTCITSNGASVVDYLLATGEARERIESFEFGELAPESDHRPLVFSISGFQRGRSLSKRQRTVWHVDKTQCGKYERILDTQLQPGLRPTEISTLIRNTARAVLVRPAPVRKPWYDESCWRERQKAMLSPTDDKSVAFRTYRNFIKSKKRRFIREQQLLMTKELERDPQSFWSRFRAKKVDTELQPTDLMSTTRVIPIMHCKSRGLVGGTLTFAAGHLGGISLSTNGGKDRSAID</sequence>